<dbReference type="Proteomes" id="UP000284006">
    <property type="component" value="Unassembled WGS sequence"/>
</dbReference>
<evidence type="ECO:0000313" key="1">
    <source>
        <dbReference type="EMBL" id="RJG27042.1"/>
    </source>
</evidence>
<evidence type="ECO:0000313" key="2">
    <source>
        <dbReference type="Proteomes" id="UP000284006"/>
    </source>
</evidence>
<dbReference type="OrthoDB" id="287584at2"/>
<accession>A0A418Y7L4</accession>
<protein>
    <submittedName>
        <fullName evidence="1">Polyhydroxyalkanoic acid system protein</fullName>
    </submittedName>
</protein>
<dbReference type="Pfam" id="PF09650">
    <property type="entry name" value="PHA_gran_rgn"/>
    <property type="match status" value="1"/>
</dbReference>
<dbReference type="NCBIfam" id="TIGR02610">
    <property type="entry name" value="PHA_gran_rgn"/>
    <property type="match status" value="1"/>
</dbReference>
<dbReference type="InterPro" id="IPR013433">
    <property type="entry name" value="PHA_gran_rgn"/>
</dbReference>
<keyword evidence="2" id="KW-1185">Reference proteome</keyword>
<dbReference type="EMBL" id="QYUP01000016">
    <property type="protein sequence ID" value="RJG27042.1"/>
    <property type="molecule type" value="Genomic_DNA"/>
</dbReference>
<dbReference type="AlphaFoldDB" id="A0A418Y7L4"/>
<reference evidence="1 2" key="1">
    <citation type="submission" date="2018-09" db="EMBL/GenBank/DDBJ databases">
        <authorList>
            <person name="Zhu H."/>
        </authorList>
    </citation>
    <scope>NUCLEOTIDE SEQUENCE [LARGE SCALE GENOMIC DNA]</scope>
    <source>
        <strain evidence="1 2">K1S02-61</strain>
    </source>
</reference>
<organism evidence="1 2">
    <name type="scientific">Massilia cavernae</name>
    <dbReference type="NCBI Taxonomy" id="2320864"/>
    <lineage>
        <taxon>Bacteria</taxon>
        <taxon>Pseudomonadati</taxon>
        <taxon>Pseudomonadota</taxon>
        <taxon>Betaproteobacteria</taxon>
        <taxon>Burkholderiales</taxon>
        <taxon>Oxalobacteraceae</taxon>
        <taxon>Telluria group</taxon>
        <taxon>Massilia</taxon>
    </lineage>
</organism>
<gene>
    <name evidence="1" type="ORF">D3872_01900</name>
</gene>
<comment type="caution">
    <text evidence="1">The sequence shown here is derived from an EMBL/GenBank/DDBJ whole genome shotgun (WGS) entry which is preliminary data.</text>
</comment>
<dbReference type="RefSeq" id="WP_119809221.1">
    <property type="nucleotide sequence ID" value="NZ_QYUP01000016.1"/>
</dbReference>
<proteinExistence type="predicted"/>
<sequence>MADISIVQDHSLTPEKARDAAQQVADKISREFDLACKWEGDVLRFERSGVNGSLTLRGQQARMQITLGFLMGAFAPTIRAKVAEKMQKVFCAA</sequence>
<name>A0A418Y7L4_9BURK</name>